<dbReference type="HOGENOM" id="CLU_1632606_0_0_11"/>
<comment type="similarity">
    <text evidence="1">Belongs to the SecB family.</text>
</comment>
<dbReference type="RefSeq" id="WP_016458245.1">
    <property type="nucleotide sequence ID" value="NZ_KE150447.1"/>
</dbReference>
<dbReference type="eggNOG" id="ENOG50339MZ">
    <property type="taxonomic scope" value="Bacteria"/>
</dbReference>
<dbReference type="STRING" id="1125779.HMPREF1219_01499"/>
<dbReference type="GO" id="GO:0051262">
    <property type="term" value="P:protein tetramerization"/>
    <property type="evidence" value="ECO:0007669"/>
    <property type="project" value="InterPro"/>
</dbReference>
<dbReference type="GO" id="GO:0015031">
    <property type="term" value="P:protein transport"/>
    <property type="evidence" value="ECO:0007669"/>
    <property type="project" value="InterPro"/>
</dbReference>
<dbReference type="AlphaFoldDB" id="S2ZYX3"/>
<keyword evidence="3" id="KW-1185">Reference proteome</keyword>
<sequence>MSEKKSVEVPEEFRLRAAKIAAGASLRDLRLVQSDFQLVNVVEPSDELSIQMNIELSAGETEEPNVLVVSAKFGVVIFVADESEHTSDKSSDSEQPSNVATINFAYNTAFVVNDDCEWNEESLEAFAKTTGIFAIYPYAREFVTDVTTRAGLPPLILDFLKA</sequence>
<evidence type="ECO:0000313" key="2">
    <source>
        <dbReference type="EMBL" id="EPD69274.1"/>
    </source>
</evidence>
<organism evidence="2 3">
    <name type="scientific">Corynebacterium pyruviciproducens ATCC BAA-1742</name>
    <dbReference type="NCBI Taxonomy" id="1125779"/>
    <lineage>
        <taxon>Bacteria</taxon>
        <taxon>Bacillati</taxon>
        <taxon>Actinomycetota</taxon>
        <taxon>Actinomycetes</taxon>
        <taxon>Mycobacteriales</taxon>
        <taxon>Corynebacteriaceae</taxon>
        <taxon>Corynebacterium</taxon>
    </lineage>
</organism>
<comment type="caution">
    <text evidence="2">The sequence shown here is derived from an EMBL/GenBank/DDBJ whole genome shotgun (WGS) entry which is preliminary data.</text>
</comment>
<dbReference type="Pfam" id="PF02556">
    <property type="entry name" value="SecB"/>
    <property type="match status" value="1"/>
</dbReference>
<reference evidence="2 3" key="1">
    <citation type="submission" date="2013-05" db="EMBL/GenBank/DDBJ databases">
        <title>The Genome Sequence of Corynebacterium pyruviciproducens 1773O (ATCC BAA-1742).</title>
        <authorList>
            <consortium name="The Broad Institute Genomics Platform"/>
            <person name="Earl A."/>
            <person name="Ward D."/>
            <person name="Feldgarden M."/>
            <person name="Gevers D."/>
            <person name="Tong J."/>
            <person name="Walker B."/>
            <person name="Young S."/>
            <person name="Zeng Q."/>
            <person name="Gargeya S."/>
            <person name="Fitzgerald M."/>
            <person name="Haas B."/>
            <person name="Abouelleil A."/>
            <person name="Allen A.W."/>
            <person name="Alvarado L."/>
            <person name="Arachchi H.M."/>
            <person name="Berlin A.M."/>
            <person name="Chapman S.B."/>
            <person name="Gainer-Dewar J."/>
            <person name="Goldberg J."/>
            <person name="Griggs A."/>
            <person name="Gujja S."/>
            <person name="Hansen M."/>
            <person name="Howarth C."/>
            <person name="Imamovic A."/>
            <person name="Ireland A."/>
            <person name="Larimer J."/>
            <person name="McCowan C."/>
            <person name="Murphy C."/>
            <person name="Pearson M."/>
            <person name="Poon T.W."/>
            <person name="Priest M."/>
            <person name="Roberts A."/>
            <person name="Saif S."/>
            <person name="Shea T."/>
            <person name="Sisk P."/>
            <person name="Sykes S."/>
            <person name="Wortman J."/>
            <person name="Nusbaum C."/>
            <person name="Birren B."/>
        </authorList>
    </citation>
    <scope>NUCLEOTIDE SEQUENCE [LARGE SCALE GENOMIC DNA]</scope>
    <source>
        <strain evidence="2 3">ATCC BAA-1742</strain>
    </source>
</reference>
<proteinExistence type="inferred from homology"/>
<dbReference type="SUPFAM" id="SSF54611">
    <property type="entry name" value="SecB-like"/>
    <property type="match status" value="1"/>
</dbReference>
<dbReference type="PATRIC" id="fig|1125779.3.peg.1463"/>
<dbReference type="GO" id="GO:0051082">
    <property type="term" value="F:unfolded protein binding"/>
    <property type="evidence" value="ECO:0007669"/>
    <property type="project" value="InterPro"/>
</dbReference>
<gene>
    <name evidence="2" type="ORF">HMPREF1219_01499</name>
</gene>
<accession>S2ZYX3</accession>
<evidence type="ECO:0000256" key="1">
    <source>
        <dbReference type="ARBA" id="ARBA00009990"/>
    </source>
</evidence>
<evidence type="ECO:0008006" key="4">
    <source>
        <dbReference type="Google" id="ProtNLM"/>
    </source>
</evidence>
<protein>
    <recommendedName>
        <fullName evidence="4">Preprotein translocase subunit SecB</fullName>
    </recommendedName>
</protein>
<dbReference type="InterPro" id="IPR003708">
    <property type="entry name" value="SecB"/>
</dbReference>
<name>S2ZYX3_9CORY</name>
<dbReference type="InterPro" id="IPR035958">
    <property type="entry name" value="SecB-like_sf"/>
</dbReference>
<dbReference type="Gene3D" id="3.10.420.10">
    <property type="entry name" value="SecB-like"/>
    <property type="match status" value="1"/>
</dbReference>
<dbReference type="Proteomes" id="UP000014408">
    <property type="component" value="Unassembled WGS sequence"/>
</dbReference>
<dbReference type="EMBL" id="ATBY01000014">
    <property type="protein sequence ID" value="EPD69274.1"/>
    <property type="molecule type" value="Genomic_DNA"/>
</dbReference>
<evidence type="ECO:0000313" key="3">
    <source>
        <dbReference type="Proteomes" id="UP000014408"/>
    </source>
</evidence>